<accession>Q4SHA4</accession>
<dbReference type="PANTHER" id="PTHR31849">
    <property type="entry name" value="CYSTEINE-RICH PDF MOTIF DOMAIN-CONTAINING PROTEIN 1"/>
    <property type="match status" value="1"/>
</dbReference>
<feature type="region of interest" description="Disordered" evidence="5">
    <location>
        <begin position="191"/>
        <end position="262"/>
    </location>
</feature>
<dbReference type="GO" id="GO:0005634">
    <property type="term" value="C:nucleus"/>
    <property type="evidence" value="ECO:0007669"/>
    <property type="project" value="InterPro"/>
</dbReference>
<dbReference type="PRINTS" id="PR01995">
    <property type="entry name" value="UPF0595"/>
</dbReference>
<protein>
    <recommendedName>
        <fullName evidence="3">Cysteine-rich DPF motif domain-containing protein 1</fullName>
    </recommendedName>
</protein>
<dbReference type="Gene3D" id="4.10.365.10">
    <property type="entry name" value="p27"/>
    <property type="match status" value="1"/>
</dbReference>
<comment type="similarity">
    <text evidence="2">Belongs to the CDPF1 family.</text>
</comment>
<organism evidence="8">
    <name type="scientific">Tetraodon nigroviridis</name>
    <name type="common">Spotted green pufferfish</name>
    <name type="synonym">Chelonodon nigroviridis</name>
    <dbReference type="NCBI Taxonomy" id="99883"/>
    <lineage>
        <taxon>Eukaryota</taxon>
        <taxon>Metazoa</taxon>
        <taxon>Chordata</taxon>
        <taxon>Craniata</taxon>
        <taxon>Vertebrata</taxon>
        <taxon>Euteleostomi</taxon>
        <taxon>Actinopterygii</taxon>
        <taxon>Neopterygii</taxon>
        <taxon>Teleostei</taxon>
        <taxon>Neoteleostei</taxon>
        <taxon>Acanthomorphata</taxon>
        <taxon>Eupercaria</taxon>
        <taxon>Tetraodontiformes</taxon>
        <taxon>Tetradontoidea</taxon>
        <taxon>Tetraodontidae</taxon>
        <taxon>Tetraodon</taxon>
    </lineage>
</organism>
<dbReference type="EMBL" id="CAAE01014584">
    <property type="protein sequence ID" value="CAF99978.1"/>
    <property type="molecule type" value="Genomic_DNA"/>
</dbReference>
<sequence>MEGTTSETPYNIFSCQLCGLSSPYTYYGQKPPNTRAIVLLEECFVSKDPFSPDREKFLILGSECSQCSKRVCVGSDCSLFYTKRFCMQCVNKHLSQFPHQIQTELAKKKPPTDPKFVHSDWKADAGLQPGSTHSARWVQEPCWEISPDLQIALSDQCWCEPAANLFGSPDRAEIRRYLTAAIQEGVQDFREEYNFDPDSERPLTPRHYEWQEDADAPEFYRRPPHRSQRPRRDAEPSADGRLGADGGRSSGPGGRKRRSAES</sequence>
<evidence type="ECO:0000259" key="7">
    <source>
        <dbReference type="Pfam" id="PF10170"/>
    </source>
</evidence>
<dbReference type="GO" id="GO:0004861">
    <property type="term" value="F:cyclin-dependent protein serine/threonine kinase inhibitor activity"/>
    <property type="evidence" value="ECO:0007669"/>
    <property type="project" value="InterPro"/>
</dbReference>
<dbReference type="InterPro" id="IPR042426">
    <property type="entry name" value="CDPF1"/>
</dbReference>
<dbReference type="InterPro" id="IPR018785">
    <property type="entry name" value="CDPF1_dom"/>
</dbReference>
<dbReference type="PANTHER" id="PTHR31849:SF1">
    <property type="entry name" value="CYSTEINE-RICH DPF MOTIF DOMAIN-CONTAINING PROTEIN 1"/>
    <property type="match status" value="1"/>
</dbReference>
<keyword evidence="4" id="KW-0649">Protein kinase inhibitor</keyword>
<comment type="similarity">
    <text evidence="1">Belongs to the CDI family.</text>
</comment>
<dbReference type="Pfam" id="PF02234">
    <property type="entry name" value="CDI"/>
    <property type="match status" value="1"/>
</dbReference>
<evidence type="ECO:0000313" key="8">
    <source>
        <dbReference type="EMBL" id="CAF99978.1"/>
    </source>
</evidence>
<evidence type="ECO:0000256" key="4">
    <source>
        <dbReference type="ARBA" id="ARBA00023013"/>
    </source>
</evidence>
<gene>
    <name evidence="8" type="ORF">GSTENG00018258001</name>
</gene>
<evidence type="ECO:0000256" key="1">
    <source>
        <dbReference type="ARBA" id="ARBA00006726"/>
    </source>
</evidence>
<feature type="domain" description="Cysteine-rich DPF motif" evidence="7">
    <location>
        <begin position="13"/>
        <end position="105"/>
    </location>
</feature>
<feature type="non-terminal residue" evidence="8">
    <location>
        <position position="262"/>
    </location>
</feature>
<reference evidence="8" key="2">
    <citation type="submission" date="2004-02" db="EMBL/GenBank/DDBJ databases">
        <authorList>
            <consortium name="Genoscope"/>
            <consortium name="Whitehead Institute Centre for Genome Research"/>
        </authorList>
    </citation>
    <scope>NUCLEOTIDE SEQUENCE</scope>
</reference>
<feature type="compositionally biased region" description="Basic and acidic residues" evidence="5">
    <location>
        <begin position="191"/>
        <end position="210"/>
    </location>
</feature>
<dbReference type="OrthoDB" id="191995at2759"/>
<feature type="domain" description="Cyclin-dependent kinase inhibitor" evidence="6">
    <location>
        <begin position="164"/>
        <end position="211"/>
    </location>
</feature>
<proteinExistence type="inferred from homology"/>
<dbReference type="InterPro" id="IPR044898">
    <property type="entry name" value="CDI_dom_sf"/>
</dbReference>
<dbReference type="InterPro" id="IPR003175">
    <property type="entry name" value="CDI_dom"/>
</dbReference>
<evidence type="ECO:0000256" key="3">
    <source>
        <dbReference type="ARBA" id="ARBA00014801"/>
    </source>
</evidence>
<evidence type="ECO:0000259" key="6">
    <source>
        <dbReference type="Pfam" id="PF02234"/>
    </source>
</evidence>
<dbReference type="AlphaFoldDB" id="Q4SHA4"/>
<name>Q4SHA4_TETNG</name>
<reference evidence="8" key="1">
    <citation type="journal article" date="2004" name="Nature">
        <title>Genome duplication in the teleost fish Tetraodon nigroviridis reveals the early vertebrate proto-karyotype.</title>
        <authorList>
            <person name="Jaillon O."/>
            <person name="Aury J.-M."/>
            <person name="Brunet F."/>
            <person name="Petit J.-L."/>
            <person name="Stange-Thomann N."/>
            <person name="Mauceli E."/>
            <person name="Bouneau L."/>
            <person name="Fischer C."/>
            <person name="Ozouf-Costaz C."/>
            <person name="Bernot A."/>
            <person name="Nicaud S."/>
            <person name="Jaffe D."/>
            <person name="Fisher S."/>
            <person name="Lutfalla G."/>
            <person name="Dossat C."/>
            <person name="Segurens B."/>
            <person name="Dasilva C."/>
            <person name="Salanoubat M."/>
            <person name="Levy M."/>
            <person name="Boudet N."/>
            <person name="Castellano S."/>
            <person name="Anthouard V."/>
            <person name="Jubin C."/>
            <person name="Castelli V."/>
            <person name="Katinka M."/>
            <person name="Vacherie B."/>
            <person name="Biemont C."/>
            <person name="Skalli Z."/>
            <person name="Cattolico L."/>
            <person name="Poulain J."/>
            <person name="De Berardinis V."/>
            <person name="Cruaud C."/>
            <person name="Duprat S."/>
            <person name="Brottier P."/>
            <person name="Coutanceau J.-P."/>
            <person name="Gouzy J."/>
            <person name="Parra G."/>
            <person name="Lardier G."/>
            <person name="Chapple C."/>
            <person name="McKernan K.J."/>
            <person name="McEwan P."/>
            <person name="Bosak S."/>
            <person name="Kellis M."/>
            <person name="Volff J.-N."/>
            <person name="Guigo R."/>
            <person name="Zody M.C."/>
            <person name="Mesirov J."/>
            <person name="Lindblad-Toh K."/>
            <person name="Birren B."/>
            <person name="Nusbaum C."/>
            <person name="Kahn D."/>
            <person name="Robinson-Rechavi M."/>
            <person name="Laudet V."/>
            <person name="Schachter V."/>
            <person name="Quetier F."/>
            <person name="Saurin W."/>
            <person name="Scarpelli C."/>
            <person name="Wincker P."/>
            <person name="Lander E.S."/>
            <person name="Weissenbach J."/>
            <person name="Roest Crollius H."/>
        </authorList>
    </citation>
    <scope>NUCLEOTIDE SEQUENCE [LARGE SCALE GENOMIC DNA]</scope>
</reference>
<feature type="compositionally biased region" description="Gly residues" evidence="5">
    <location>
        <begin position="243"/>
        <end position="253"/>
    </location>
</feature>
<dbReference type="KEGG" id="tng:GSTEN00018258G001"/>
<dbReference type="GO" id="GO:0051726">
    <property type="term" value="P:regulation of cell cycle"/>
    <property type="evidence" value="ECO:0007669"/>
    <property type="project" value="InterPro"/>
</dbReference>
<evidence type="ECO:0000256" key="5">
    <source>
        <dbReference type="SAM" id="MobiDB-lite"/>
    </source>
</evidence>
<dbReference type="Pfam" id="PF10170">
    <property type="entry name" value="C6_DPF"/>
    <property type="match status" value="1"/>
</dbReference>
<evidence type="ECO:0000256" key="2">
    <source>
        <dbReference type="ARBA" id="ARBA00007917"/>
    </source>
</evidence>